<keyword evidence="2 5" id="KW-0547">Nucleotide-binding</keyword>
<dbReference type="PROSITE" id="PS51219">
    <property type="entry name" value="DPCK"/>
    <property type="match status" value="1"/>
</dbReference>
<evidence type="ECO:0000313" key="8">
    <source>
        <dbReference type="Proteomes" id="UP000756860"/>
    </source>
</evidence>
<reference evidence="7 8" key="1">
    <citation type="submission" date="2021-05" db="EMBL/GenBank/DDBJ databases">
        <title>The draft genome of Geobacter luticola JCM 17780.</title>
        <authorList>
            <person name="Xu Z."/>
            <person name="Masuda Y."/>
            <person name="Itoh H."/>
            <person name="Senoo K."/>
        </authorList>
    </citation>
    <scope>NUCLEOTIDE SEQUENCE [LARGE SCALE GENOMIC DNA]</scope>
    <source>
        <strain evidence="7 8">JCM 17780</strain>
    </source>
</reference>
<keyword evidence="4 5" id="KW-0173">Coenzyme A biosynthesis</keyword>
<dbReference type="NCBIfam" id="TIGR00152">
    <property type="entry name" value="dephospho-CoA kinase"/>
    <property type="match status" value="1"/>
</dbReference>
<name>A0ABS5SBC3_9BACT</name>
<keyword evidence="5 7" id="KW-0808">Transferase</keyword>
<dbReference type="GO" id="GO:0004140">
    <property type="term" value="F:dephospho-CoA kinase activity"/>
    <property type="evidence" value="ECO:0007669"/>
    <property type="project" value="UniProtKB-EC"/>
</dbReference>
<dbReference type="HAMAP" id="MF_00376">
    <property type="entry name" value="Dephospho_CoA_kinase"/>
    <property type="match status" value="1"/>
</dbReference>
<comment type="function">
    <text evidence="5">Catalyzes the phosphorylation of the 3'-hydroxyl group of dephosphocoenzyme A to form coenzyme A.</text>
</comment>
<sequence length="202" mass="22014">MRVIGLTGGIASGKSTAAKILAELGAEVIDADQLARDVVRPGEPAYRAIVAAFGTDVLNEDGTINRAALGAIVFADPAARRRLESITHPAIARLAENSLAELRRRGTRLAVYMAPLLIEAGITGRVDEVWVVYVDSDTQVRRLMQREGLSAADALQRISSQMPMEEKRKLARVVIDNRGTKADLARTIRETWEREILGRTGD</sequence>
<accession>A0ABS5SBC3</accession>
<evidence type="ECO:0000256" key="2">
    <source>
        <dbReference type="ARBA" id="ARBA00022741"/>
    </source>
</evidence>
<dbReference type="Pfam" id="PF01121">
    <property type="entry name" value="CoaE"/>
    <property type="match status" value="1"/>
</dbReference>
<evidence type="ECO:0000256" key="5">
    <source>
        <dbReference type="HAMAP-Rule" id="MF_00376"/>
    </source>
</evidence>
<protein>
    <recommendedName>
        <fullName evidence="5 6">Dephospho-CoA kinase</fullName>
        <ecNumber evidence="5 6">2.7.1.24</ecNumber>
    </recommendedName>
    <alternativeName>
        <fullName evidence="5">Dephosphocoenzyme A kinase</fullName>
    </alternativeName>
</protein>
<comment type="similarity">
    <text evidence="1 5">Belongs to the CoaE family.</text>
</comment>
<dbReference type="SUPFAM" id="SSF52540">
    <property type="entry name" value="P-loop containing nucleoside triphosphate hydrolases"/>
    <property type="match status" value="1"/>
</dbReference>
<feature type="binding site" evidence="5">
    <location>
        <begin position="11"/>
        <end position="16"/>
    </location>
    <ligand>
        <name>ATP</name>
        <dbReference type="ChEBI" id="CHEBI:30616"/>
    </ligand>
</feature>
<keyword evidence="5 7" id="KW-0418">Kinase</keyword>
<organism evidence="7 8">
    <name type="scientific">Geomobilimonas luticola</name>
    <dbReference type="NCBI Taxonomy" id="1114878"/>
    <lineage>
        <taxon>Bacteria</taxon>
        <taxon>Pseudomonadati</taxon>
        <taxon>Thermodesulfobacteriota</taxon>
        <taxon>Desulfuromonadia</taxon>
        <taxon>Geobacterales</taxon>
        <taxon>Geobacteraceae</taxon>
        <taxon>Geomobilimonas</taxon>
    </lineage>
</organism>
<dbReference type="RefSeq" id="WP_214174746.1">
    <property type="nucleotide sequence ID" value="NZ_JAHCVK010000001.1"/>
</dbReference>
<evidence type="ECO:0000256" key="6">
    <source>
        <dbReference type="NCBIfam" id="TIGR00152"/>
    </source>
</evidence>
<keyword evidence="3 5" id="KW-0067">ATP-binding</keyword>
<evidence type="ECO:0000256" key="4">
    <source>
        <dbReference type="ARBA" id="ARBA00022993"/>
    </source>
</evidence>
<comment type="caution">
    <text evidence="7">The sequence shown here is derived from an EMBL/GenBank/DDBJ whole genome shotgun (WGS) entry which is preliminary data.</text>
</comment>
<dbReference type="InterPro" id="IPR027417">
    <property type="entry name" value="P-loop_NTPase"/>
</dbReference>
<keyword evidence="8" id="KW-1185">Reference proteome</keyword>
<evidence type="ECO:0000313" key="7">
    <source>
        <dbReference type="EMBL" id="MBT0652669.1"/>
    </source>
</evidence>
<dbReference type="Proteomes" id="UP000756860">
    <property type="component" value="Unassembled WGS sequence"/>
</dbReference>
<gene>
    <name evidence="5 7" type="primary">coaE</name>
    <name evidence="7" type="ORF">KI810_06350</name>
</gene>
<dbReference type="EMBL" id="JAHCVK010000001">
    <property type="protein sequence ID" value="MBT0652669.1"/>
    <property type="molecule type" value="Genomic_DNA"/>
</dbReference>
<keyword evidence="5" id="KW-0963">Cytoplasm</keyword>
<dbReference type="Gene3D" id="3.40.50.300">
    <property type="entry name" value="P-loop containing nucleotide triphosphate hydrolases"/>
    <property type="match status" value="1"/>
</dbReference>
<dbReference type="InterPro" id="IPR001977">
    <property type="entry name" value="Depp_CoAkinase"/>
</dbReference>
<dbReference type="CDD" id="cd02022">
    <property type="entry name" value="DPCK"/>
    <property type="match status" value="1"/>
</dbReference>
<comment type="catalytic activity">
    <reaction evidence="5">
        <text>3'-dephospho-CoA + ATP = ADP + CoA + H(+)</text>
        <dbReference type="Rhea" id="RHEA:18245"/>
        <dbReference type="ChEBI" id="CHEBI:15378"/>
        <dbReference type="ChEBI" id="CHEBI:30616"/>
        <dbReference type="ChEBI" id="CHEBI:57287"/>
        <dbReference type="ChEBI" id="CHEBI:57328"/>
        <dbReference type="ChEBI" id="CHEBI:456216"/>
        <dbReference type="EC" id="2.7.1.24"/>
    </reaction>
</comment>
<comment type="subcellular location">
    <subcellularLocation>
        <location evidence="5">Cytoplasm</location>
    </subcellularLocation>
</comment>
<dbReference type="EC" id="2.7.1.24" evidence="5 6"/>
<evidence type="ECO:0000256" key="3">
    <source>
        <dbReference type="ARBA" id="ARBA00022840"/>
    </source>
</evidence>
<dbReference type="PANTHER" id="PTHR10695">
    <property type="entry name" value="DEPHOSPHO-COA KINASE-RELATED"/>
    <property type="match status" value="1"/>
</dbReference>
<proteinExistence type="inferred from homology"/>
<evidence type="ECO:0000256" key="1">
    <source>
        <dbReference type="ARBA" id="ARBA00009018"/>
    </source>
</evidence>
<comment type="pathway">
    <text evidence="5">Cofactor biosynthesis; coenzyme A biosynthesis; CoA from (R)-pantothenate: step 5/5.</text>
</comment>
<dbReference type="PANTHER" id="PTHR10695:SF46">
    <property type="entry name" value="BIFUNCTIONAL COENZYME A SYNTHASE-RELATED"/>
    <property type="match status" value="1"/>
</dbReference>